<evidence type="ECO:0000256" key="3">
    <source>
        <dbReference type="ARBA" id="ARBA00022692"/>
    </source>
</evidence>
<keyword evidence="6" id="KW-1133">Transmembrane helix</keyword>
<dbReference type="STRING" id="2880.D7FK16"/>
<comment type="miscellaneous">
    <text evidence="11">The Rieske protein is a high potential 2Fe-2S protein.</text>
</comment>
<keyword evidence="15" id="KW-1185">Reference proteome</keyword>
<evidence type="ECO:0000256" key="4">
    <source>
        <dbReference type="ARBA" id="ARBA00022714"/>
    </source>
</evidence>
<keyword evidence="7" id="KW-0408">Iron</keyword>
<dbReference type="PRINTS" id="PR00162">
    <property type="entry name" value="RIESKE"/>
</dbReference>
<evidence type="ECO:0000256" key="9">
    <source>
        <dbReference type="ARBA" id="ARBA00023136"/>
    </source>
</evidence>
<dbReference type="Pfam" id="PF00355">
    <property type="entry name" value="Rieske"/>
    <property type="match status" value="1"/>
</dbReference>
<keyword evidence="5" id="KW-0479">Metal-binding</keyword>
<evidence type="ECO:0000256" key="8">
    <source>
        <dbReference type="ARBA" id="ARBA00023014"/>
    </source>
</evidence>
<feature type="domain" description="Rieske" evidence="13">
    <location>
        <begin position="155"/>
        <end position="249"/>
    </location>
</feature>
<evidence type="ECO:0000256" key="11">
    <source>
        <dbReference type="RuleBase" id="RU004494"/>
    </source>
</evidence>
<keyword evidence="3" id="KW-0812">Transmembrane</keyword>
<keyword evidence="10" id="KW-1015">Disulfide bond</keyword>
<dbReference type="GO" id="GO:0005743">
    <property type="term" value="C:mitochondrial inner membrane"/>
    <property type="evidence" value="ECO:0007669"/>
    <property type="project" value="UniProtKB-SubCell"/>
</dbReference>
<evidence type="ECO:0000256" key="6">
    <source>
        <dbReference type="ARBA" id="ARBA00022989"/>
    </source>
</evidence>
<dbReference type="GO" id="GO:0046872">
    <property type="term" value="F:metal ion binding"/>
    <property type="evidence" value="ECO:0007669"/>
    <property type="project" value="UniProtKB-KW"/>
</dbReference>
<evidence type="ECO:0000256" key="12">
    <source>
        <dbReference type="RuleBase" id="RU004495"/>
    </source>
</evidence>
<dbReference type="OrthoDB" id="1637982at2759"/>
<dbReference type="EC" id="7.1.1.8" evidence="11"/>
<accession>D7FK16</accession>
<keyword evidence="12" id="KW-0496">Mitochondrion</keyword>
<dbReference type="Gene3D" id="2.102.10.10">
    <property type="entry name" value="Rieske [2Fe-2S] iron-sulphur domain"/>
    <property type="match status" value="1"/>
</dbReference>
<keyword evidence="9" id="KW-0472">Membrane</keyword>
<comment type="cofactor">
    <cofactor evidence="11">
        <name>[2Fe-2S] cluster</name>
        <dbReference type="ChEBI" id="CHEBI:190135"/>
    </cofactor>
    <text evidence="11">Binds 1 [2Fe-2S] cluster per subunit.</text>
</comment>
<dbReference type="FunCoup" id="D7FK16">
    <property type="interactions" value="115"/>
</dbReference>
<evidence type="ECO:0000313" key="15">
    <source>
        <dbReference type="Proteomes" id="UP000002630"/>
    </source>
</evidence>
<dbReference type="AlphaFoldDB" id="D7FK16"/>
<evidence type="ECO:0000256" key="7">
    <source>
        <dbReference type="ARBA" id="ARBA00023004"/>
    </source>
</evidence>
<dbReference type="Proteomes" id="UP000002630">
    <property type="component" value="Linkage Group LG13"/>
</dbReference>
<keyword evidence="11" id="KW-0249">Electron transport</keyword>
<keyword evidence="12" id="KW-0679">Respiratory chain</keyword>
<evidence type="ECO:0000313" key="14">
    <source>
        <dbReference type="EMBL" id="CBJ49105.1"/>
    </source>
</evidence>
<dbReference type="FunFam" id="2.102.10.10:FF:000001">
    <property type="entry name" value="Cytochrome b-c1 complex subunit Rieske, mitochondrial"/>
    <property type="match status" value="1"/>
</dbReference>
<dbReference type="EMBL" id="FN647992">
    <property type="protein sequence ID" value="CBJ49105.1"/>
    <property type="molecule type" value="Genomic_DNA"/>
</dbReference>
<dbReference type="InterPro" id="IPR014349">
    <property type="entry name" value="Rieske_Fe-S_prot"/>
</dbReference>
<dbReference type="InterPro" id="IPR005805">
    <property type="entry name" value="Rieske_Fe-S_prot_C"/>
</dbReference>
<comment type="similarity">
    <text evidence="2">Belongs to the Rieske iron-sulfur protein family.</text>
</comment>
<comment type="subcellular location">
    <subcellularLocation>
        <location evidence="1">Membrane</location>
        <topology evidence="1">Single-pass membrane protein</topology>
    </subcellularLocation>
    <subcellularLocation>
        <location evidence="12">Mitochondrion inner membrane</location>
    </subcellularLocation>
</comment>
<dbReference type="InterPro" id="IPR017941">
    <property type="entry name" value="Rieske_2Fe-2S"/>
</dbReference>
<evidence type="ECO:0000259" key="13">
    <source>
        <dbReference type="PROSITE" id="PS51296"/>
    </source>
</evidence>
<dbReference type="CDD" id="cd03470">
    <property type="entry name" value="Rieske_cytochrome_bc1"/>
    <property type="match status" value="1"/>
</dbReference>
<keyword evidence="8" id="KW-0411">Iron-sulfur</keyword>
<evidence type="ECO:0000256" key="5">
    <source>
        <dbReference type="ARBA" id="ARBA00022723"/>
    </source>
</evidence>
<keyword evidence="14" id="KW-0560">Oxidoreductase</keyword>
<dbReference type="SUPFAM" id="SSF81502">
    <property type="entry name" value="ISP transmembrane anchor"/>
    <property type="match status" value="1"/>
</dbReference>
<dbReference type="EMBL" id="FN649738">
    <property type="protein sequence ID" value="CBJ49105.1"/>
    <property type="molecule type" value="Genomic_DNA"/>
</dbReference>
<name>D7FK16_ECTSI</name>
<organism evidence="14 15">
    <name type="scientific">Ectocarpus siliculosus</name>
    <name type="common">Brown alga</name>
    <name type="synonym">Conferva siliculosa</name>
    <dbReference type="NCBI Taxonomy" id="2880"/>
    <lineage>
        <taxon>Eukaryota</taxon>
        <taxon>Sar</taxon>
        <taxon>Stramenopiles</taxon>
        <taxon>Ochrophyta</taxon>
        <taxon>PX clade</taxon>
        <taxon>Phaeophyceae</taxon>
        <taxon>Ectocarpales</taxon>
        <taxon>Ectocarpaceae</taxon>
        <taxon>Ectocarpus</taxon>
    </lineage>
</organism>
<gene>
    <name evidence="14" type="primary">QCR</name>
    <name evidence="14" type="ORF">Esi_0139_0058</name>
</gene>
<evidence type="ECO:0000256" key="10">
    <source>
        <dbReference type="ARBA" id="ARBA00023157"/>
    </source>
</evidence>
<keyword evidence="11" id="KW-0813">Transport</keyword>
<dbReference type="InterPro" id="IPR036922">
    <property type="entry name" value="Rieske_2Fe-2S_sf"/>
</dbReference>
<sequence length="251" mass="27421">MFRNAVRRAAAPVALRAVATPAKAVVVPRAASACRPALASRSLSAVTTTSSEVAPASYIGRAGEIDDLTNQDGYFEKDRVAKGDPGKREFTYFMLGASRFLYASSARLILLKFLASWEPAADVMALATAEFELKDIEMGTSVIFKWRGKPVFIKRRDDAMIEREAGVLMEDLRDQETDEERCLKPEFMIVIGICTHLGCVPLPDAGDYNGSFCPCHGSHYETAGRIPKGPAPLNLEIPPYKFLTKTSILVG</sequence>
<dbReference type="GO" id="GO:0016491">
    <property type="term" value="F:oxidoreductase activity"/>
    <property type="evidence" value="ECO:0007669"/>
    <property type="project" value="UniProtKB-KW"/>
</dbReference>
<dbReference type="NCBIfam" id="TIGR01416">
    <property type="entry name" value="Rieske_proteo"/>
    <property type="match status" value="1"/>
</dbReference>
<evidence type="ECO:0000256" key="2">
    <source>
        <dbReference type="ARBA" id="ARBA00010651"/>
    </source>
</evidence>
<dbReference type="PROSITE" id="PS51296">
    <property type="entry name" value="RIESKE"/>
    <property type="match status" value="1"/>
</dbReference>
<dbReference type="SUPFAM" id="SSF50022">
    <property type="entry name" value="ISP domain"/>
    <property type="match status" value="1"/>
</dbReference>
<dbReference type="GO" id="GO:0008121">
    <property type="term" value="F:quinol-cytochrome-c reductase activity"/>
    <property type="evidence" value="ECO:0007669"/>
    <property type="project" value="UniProtKB-EC"/>
</dbReference>
<protein>
    <recommendedName>
        <fullName evidence="11">Cytochrome b-c1 complex subunit Rieske, mitochondrial</fullName>
        <ecNumber evidence="11">7.1.1.8</ecNumber>
    </recommendedName>
</protein>
<keyword evidence="4" id="KW-0001">2Fe-2S</keyword>
<reference evidence="14 15" key="1">
    <citation type="journal article" date="2010" name="Nature">
        <title>The Ectocarpus genome and the independent evolution of multicellularity in brown algae.</title>
        <authorList>
            <person name="Cock J.M."/>
            <person name="Sterck L."/>
            <person name="Rouze P."/>
            <person name="Scornet D."/>
            <person name="Allen A.E."/>
            <person name="Amoutzias G."/>
            <person name="Anthouard V."/>
            <person name="Artiguenave F."/>
            <person name="Aury J.M."/>
            <person name="Badger J.H."/>
            <person name="Beszteri B."/>
            <person name="Billiau K."/>
            <person name="Bonnet E."/>
            <person name="Bothwell J.H."/>
            <person name="Bowler C."/>
            <person name="Boyen C."/>
            <person name="Brownlee C."/>
            <person name="Carrano C.J."/>
            <person name="Charrier B."/>
            <person name="Cho G.Y."/>
            <person name="Coelho S.M."/>
            <person name="Collen J."/>
            <person name="Corre E."/>
            <person name="Da Silva C."/>
            <person name="Delage L."/>
            <person name="Delaroque N."/>
            <person name="Dittami S.M."/>
            <person name="Doulbeau S."/>
            <person name="Elias M."/>
            <person name="Farnham G."/>
            <person name="Gachon C.M."/>
            <person name="Gschloessl B."/>
            <person name="Heesch S."/>
            <person name="Jabbari K."/>
            <person name="Jubin C."/>
            <person name="Kawai H."/>
            <person name="Kimura K."/>
            <person name="Kloareg B."/>
            <person name="Kupper F.C."/>
            <person name="Lang D."/>
            <person name="Le Bail A."/>
            <person name="Leblanc C."/>
            <person name="Lerouge P."/>
            <person name="Lohr M."/>
            <person name="Lopez P.J."/>
            <person name="Martens C."/>
            <person name="Maumus F."/>
            <person name="Michel G."/>
            <person name="Miranda-Saavedra D."/>
            <person name="Morales J."/>
            <person name="Moreau H."/>
            <person name="Motomura T."/>
            <person name="Nagasato C."/>
            <person name="Napoli C.A."/>
            <person name="Nelson D.R."/>
            <person name="Nyvall-Collen P."/>
            <person name="Peters A.F."/>
            <person name="Pommier C."/>
            <person name="Potin P."/>
            <person name="Poulain J."/>
            <person name="Quesneville H."/>
            <person name="Read B."/>
            <person name="Rensing S.A."/>
            <person name="Ritter A."/>
            <person name="Rousvoal S."/>
            <person name="Samanta M."/>
            <person name="Samson G."/>
            <person name="Schroeder D.C."/>
            <person name="Segurens B."/>
            <person name="Strittmatter M."/>
            <person name="Tonon T."/>
            <person name="Tregear J.W."/>
            <person name="Valentin K."/>
            <person name="von Dassow P."/>
            <person name="Yamagishi T."/>
            <person name="Van de Peer Y."/>
            <person name="Wincker P."/>
        </authorList>
    </citation>
    <scope>NUCLEOTIDE SEQUENCE [LARGE SCALE GENOMIC DNA]</scope>
    <source>
        <strain evidence="15">Ec32 / CCAP1310/4</strain>
    </source>
</reference>
<dbReference type="InParanoid" id="D7FK16"/>
<comment type="catalytic activity">
    <reaction evidence="11">
        <text>a quinol + 2 Fe(III)-[cytochrome c](out) = a quinone + 2 Fe(II)-[cytochrome c](out) + 2 H(+)(out)</text>
        <dbReference type="Rhea" id="RHEA:11484"/>
        <dbReference type="Rhea" id="RHEA-COMP:10350"/>
        <dbReference type="Rhea" id="RHEA-COMP:14399"/>
        <dbReference type="ChEBI" id="CHEBI:15378"/>
        <dbReference type="ChEBI" id="CHEBI:24646"/>
        <dbReference type="ChEBI" id="CHEBI:29033"/>
        <dbReference type="ChEBI" id="CHEBI:29034"/>
        <dbReference type="ChEBI" id="CHEBI:132124"/>
        <dbReference type="EC" id="7.1.1.8"/>
    </reaction>
</comment>
<dbReference type="InterPro" id="IPR006317">
    <property type="entry name" value="Ubiquinol_cyt_c_Rdtase_Fe-S-su"/>
</dbReference>
<proteinExistence type="inferred from homology"/>
<dbReference type="PANTHER" id="PTHR10134">
    <property type="entry name" value="CYTOCHROME B-C1 COMPLEX SUBUNIT RIESKE, MITOCHONDRIAL"/>
    <property type="match status" value="1"/>
</dbReference>
<evidence type="ECO:0000256" key="1">
    <source>
        <dbReference type="ARBA" id="ARBA00004167"/>
    </source>
</evidence>
<dbReference type="GO" id="GO:0051537">
    <property type="term" value="F:2 iron, 2 sulfur cluster binding"/>
    <property type="evidence" value="ECO:0007669"/>
    <property type="project" value="UniProtKB-KW"/>
</dbReference>